<gene>
    <name evidence="6" type="ORF">D1164_16060</name>
</gene>
<comment type="similarity">
    <text evidence="1">Belongs to the sigma-70 factor family. ECF subfamily.</text>
</comment>
<dbReference type="Proteomes" id="UP000266441">
    <property type="component" value="Unassembled WGS sequence"/>
</dbReference>
<dbReference type="EMBL" id="QWET01000013">
    <property type="protein sequence ID" value="RIH64079.1"/>
    <property type="molecule type" value="Genomic_DNA"/>
</dbReference>
<dbReference type="GO" id="GO:0003677">
    <property type="term" value="F:DNA binding"/>
    <property type="evidence" value="ECO:0007669"/>
    <property type="project" value="InterPro"/>
</dbReference>
<reference evidence="6 7" key="1">
    <citation type="journal article" date="2015" name="Int. J. Syst. Evol. Microbiol.">
        <title>Mariniphaga sediminis sp. nov., isolated from coastal sediment.</title>
        <authorList>
            <person name="Wang F.Q."/>
            <person name="Shen Q.Y."/>
            <person name="Chen G.J."/>
            <person name="Du Z.J."/>
        </authorList>
    </citation>
    <scope>NUCLEOTIDE SEQUENCE [LARGE SCALE GENOMIC DNA]</scope>
    <source>
        <strain evidence="6 7">SY21</strain>
    </source>
</reference>
<evidence type="ECO:0000256" key="3">
    <source>
        <dbReference type="ARBA" id="ARBA00023082"/>
    </source>
</evidence>
<keyword evidence="2" id="KW-0805">Transcription regulation</keyword>
<sequence>MNSPLLQYNVKITEPEFRKAYFKYFKALCLVSYRCLNNMDDAEDVVQQVFLELYEHLDTKSIQGDVYPYLKKAVYYKSIDLIKKEKSQKKYIESLTTADQTGQMENLFDRTELEKTIYEIVDTLPGQCRHIFIKSRNEGKSNKEIAAELNISVRTVEAHIFKALKKLKTALKDHLLHILFSFL</sequence>
<dbReference type="PANTHER" id="PTHR43133:SF46">
    <property type="entry name" value="RNA POLYMERASE SIGMA-70 FACTOR ECF SUBFAMILY"/>
    <property type="match status" value="1"/>
</dbReference>
<proteinExistence type="inferred from homology"/>
<evidence type="ECO:0000313" key="7">
    <source>
        <dbReference type="Proteomes" id="UP000266441"/>
    </source>
</evidence>
<dbReference type="InterPro" id="IPR013249">
    <property type="entry name" value="RNA_pol_sigma70_r4_t2"/>
</dbReference>
<dbReference type="SMART" id="SM00421">
    <property type="entry name" value="HTH_LUXR"/>
    <property type="match status" value="1"/>
</dbReference>
<evidence type="ECO:0000256" key="4">
    <source>
        <dbReference type="ARBA" id="ARBA00023163"/>
    </source>
</evidence>
<dbReference type="NCBIfam" id="TIGR02985">
    <property type="entry name" value="Sig70_bacteroi1"/>
    <property type="match status" value="1"/>
</dbReference>
<dbReference type="PANTHER" id="PTHR43133">
    <property type="entry name" value="RNA POLYMERASE ECF-TYPE SIGMA FACTO"/>
    <property type="match status" value="1"/>
</dbReference>
<accession>A0A399CXC4</accession>
<dbReference type="PRINTS" id="PR00038">
    <property type="entry name" value="HTHLUXR"/>
</dbReference>
<dbReference type="OrthoDB" id="9782991at2"/>
<comment type="caution">
    <text evidence="6">The sequence shown here is derived from an EMBL/GenBank/DDBJ whole genome shotgun (WGS) entry which is preliminary data.</text>
</comment>
<keyword evidence="4" id="KW-0804">Transcription</keyword>
<dbReference type="Gene3D" id="1.10.1740.10">
    <property type="match status" value="1"/>
</dbReference>
<keyword evidence="7" id="KW-1185">Reference proteome</keyword>
<dbReference type="InterPro" id="IPR013325">
    <property type="entry name" value="RNA_pol_sigma_r2"/>
</dbReference>
<dbReference type="Pfam" id="PF04542">
    <property type="entry name" value="Sigma70_r2"/>
    <property type="match status" value="1"/>
</dbReference>
<keyword evidence="3" id="KW-0731">Sigma factor</keyword>
<name>A0A399CXC4_9BACT</name>
<evidence type="ECO:0000313" key="6">
    <source>
        <dbReference type="EMBL" id="RIH64079.1"/>
    </source>
</evidence>
<dbReference type="InterPro" id="IPR014284">
    <property type="entry name" value="RNA_pol_sigma-70_dom"/>
</dbReference>
<evidence type="ECO:0000259" key="5">
    <source>
        <dbReference type="SMART" id="SM00421"/>
    </source>
</evidence>
<dbReference type="Gene3D" id="1.10.10.10">
    <property type="entry name" value="Winged helix-like DNA-binding domain superfamily/Winged helix DNA-binding domain"/>
    <property type="match status" value="1"/>
</dbReference>
<dbReference type="GO" id="GO:0016987">
    <property type="term" value="F:sigma factor activity"/>
    <property type="evidence" value="ECO:0007669"/>
    <property type="project" value="UniProtKB-KW"/>
</dbReference>
<dbReference type="InterPro" id="IPR036388">
    <property type="entry name" value="WH-like_DNA-bd_sf"/>
</dbReference>
<dbReference type="InterPro" id="IPR039425">
    <property type="entry name" value="RNA_pol_sigma-70-like"/>
</dbReference>
<dbReference type="CDD" id="cd06170">
    <property type="entry name" value="LuxR_C_like"/>
    <property type="match status" value="1"/>
</dbReference>
<dbReference type="InterPro" id="IPR007627">
    <property type="entry name" value="RNA_pol_sigma70_r2"/>
</dbReference>
<organism evidence="6 7">
    <name type="scientific">Mariniphaga sediminis</name>
    <dbReference type="NCBI Taxonomy" id="1628158"/>
    <lineage>
        <taxon>Bacteria</taxon>
        <taxon>Pseudomonadati</taxon>
        <taxon>Bacteroidota</taxon>
        <taxon>Bacteroidia</taxon>
        <taxon>Marinilabiliales</taxon>
        <taxon>Prolixibacteraceae</taxon>
        <taxon>Mariniphaga</taxon>
    </lineage>
</organism>
<dbReference type="AlphaFoldDB" id="A0A399CXC4"/>
<protein>
    <submittedName>
        <fullName evidence="6">RNA polymerase sigma-70 factor</fullName>
    </submittedName>
</protein>
<feature type="domain" description="HTH luxR-type" evidence="5">
    <location>
        <begin position="138"/>
        <end position="179"/>
    </location>
</feature>
<dbReference type="InterPro" id="IPR000792">
    <property type="entry name" value="Tscrpt_reg_LuxR_C"/>
</dbReference>
<dbReference type="NCBIfam" id="TIGR02937">
    <property type="entry name" value="sigma70-ECF"/>
    <property type="match status" value="1"/>
</dbReference>
<dbReference type="SUPFAM" id="SSF88946">
    <property type="entry name" value="Sigma2 domain of RNA polymerase sigma factors"/>
    <property type="match status" value="1"/>
</dbReference>
<dbReference type="SUPFAM" id="SSF88659">
    <property type="entry name" value="Sigma3 and sigma4 domains of RNA polymerase sigma factors"/>
    <property type="match status" value="1"/>
</dbReference>
<evidence type="ECO:0000256" key="1">
    <source>
        <dbReference type="ARBA" id="ARBA00010641"/>
    </source>
</evidence>
<dbReference type="Pfam" id="PF08281">
    <property type="entry name" value="Sigma70_r4_2"/>
    <property type="match status" value="1"/>
</dbReference>
<dbReference type="InterPro" id="IPR014327">
    <property type="entry name" value="RNA_pol_sigma70_bacteroid"/>
</dbReference>
<dbReference type="InterPro" id="IPR013324">
    <property type="entry name" value="RNA_pol_sigma_r3/r4-like"/>
</dbReference>
<dbReference type="GO" id="GO:0006352">
    <property type="term" value="P:DNA-templated transcription initiation"/>
    <property type="evidence" value="ECO:0007669"/>
    <property type="project" value="InterPro"/>
</dbReference>
<evidence type="ECO:0000256" key="2">
    <source>
        <dbReference type="ARBA" id="ARBA00023015"/>
    </source>
</evidence>